<dbReference type="OrthoDB" id="508875at2759"/>
<dbReference type="WBParaSite" id="HNAJ_0001056201-mRNA-1">
    <property type="protein sequence ID" value="HNAJ_0001056201-mRNA-1"/>
    <property type="gene ID" value="HNAJ_0001056201"/>
</dbReference>
<dbReference type="PANTHER" id="PTHR28556">
    <property type="entry name" value="TRANSMEMBRANE PROTEIN 106B"/>
    <property type="match status" value="1"/>
</dbReference>
<accession>A0A0R3TSE5</accession>
<reference evidence="9 10" key="2">
    <citation type="submission" date="2018-11" db="EMBL/GenBank/DDBJ databases">
        <authorList>
            <consortium name="Pathogen Informatics"/>
        </authorList>
    </citation>
    <scope>NUCLEOTIDE SEQUENCE [LARGE SCALE GENOMIC DNA]</scope>
</reference>
<dbReference type="AlphaFoldDB" id="A0A0R3TSE5"/>
<keyword evidence="5 6" id="KW-0472">Membrane</keyword>
<evidence type="ECO:0000313" key="10">
    <source>
        <dbReference type="Proteomes" id="UP000278807"/>
    </source>
</evidence>
<dbReference type="STRING" id="102285.A0A0R3TSE5"/>
<dbReference type="InterPro" id="IPR009790">
    <property type="entry name" value="TMEM106"/>
</dbReference>
<evidence type="ECO:0000256" key="6">
    <source>
        <dbReference type="SAM" id="Phobius"/>
    </source>
</evidence>
<evidence type="ECO:0000313" key="9">
    <source>
        <dbReference type="EMBL" id="VDO08250.1"/>
    </source>
</evidence>
<feature type="domain" description="Transmembrane protein 106 C-terminal" evidence="7">
    <location>
        <begin position="104"/>
        <end position="224"/>
    </location>
</feature>
<dbReference type="PANTHER" id="PTHR28556:SF4">
    <property type="entry name" value="TRANSMEMBRANE PROTEIN 106A"/>
    <property type="match status" value="1"/>
</dbReference>
<evidence type="ECO:0000256" key="5">
    <source>
        <dbReference type="ARBA" id="ARBA00023136"/>
    </source>
</evidence>
<dbReference type="GO" id="GO:0012505">
    <property type="term" value="C:endomembrane system"/>
    <property type="evidence" value="ECO:0007669"/>
    <property type="project" value="UniProtKB-SubCell"/>
</dbReference>
<gene>
    <name evidence="9" type="ORF">HNAJ_LOCUS10557</name>
</gene>
<keyword evidence="10" id="KW-1185">Reference proteome</keyword>
<protein>
    <submittedName>
        <fullName evidence="11">Transmembrane protein 106A</fullName>
    </submittedName>
</protein>
<dbReference type="Pfam" id="PF21002">
    <property type="entry name" value="TMEM106_N"/>
    <property type="match status" value="1"/>
</dbReference>
<sequence>MGNVFKGTPTRHSVTNYGCISSRECPTCRGSGVIDDEVGTSNGGEYIALIPLTDQRLRPQRITIKIFVTILLCLAISGLLIFFLLLRSVHLVSNDHLLLPEKVTITETTVWLNLSYPINVTNWNFVPLRVESVELMAFYHAYVLNQTEATFNEWIPARSTKEIHINQTLVFDGPTFSVYLPKMCQTNNTYYNQIYITFRSNVKMSTLGQHFESVLDAFQLVSCYSPNPQH</sequence>
<dbReference type="EMBL" id="UZAE01013104">
    <property type="protein sequence ID" value="VDO08250.1"/>
    <property type="molecule type" value="Genomic_DNA"/>
</dbReference>
<feature type="domain" description="Transmembrane protein 106 N-terminal" evidence="8">
    <location>
        <begin position="21"/>
        <end position="62"/>
    </location>
</feature>
<keyword evidence="4 6" id="KW-1133">Transmembrane helix</keyword>
<evidence type="ECO:0000256" key="4">
    <source>
        <dbReference type="ARBA" id="ARBA00022989"/>
    </source>
</evidence>
<evidence type="ECO:0000256" key="2">
    <source>
        <dbReference type="ARBA" id="ARBA00008111"/>
    </source>
</evidence>
<comment type="subcellular location">
    <subcellularLocation>
        <location evidence="1">Endomembrane system</location>
    </subcellularLocation>
</comment>
<dbReference type="Proteomes" id="UP000278807">
    <property type="component" value="Unassembled WGS sequence"/>
</dbReference>
<feature type="transmembrane region" description="Helical" evidence="6">
    <location>
        <begin position="66"/>
        <end position="86"/>
    </location>
</feature>
<dbReference type="Pfam" id="PF07092">
    <property type="entry name" value="TMEM106"/>
    <property type="match status" value="1"/>
</dbReference>
<evidence type="ECO:0000313" key="11">
    <source>
        <dbReference type="WBParaSite" id="HNAJ_0001056201-mRNA-1"/>
    </source>
</evidence>
<organism evidence="11">
    <name type="scientific">Rodentolepis nana</name>
    <name type="common">Dwarf tapeworm</name>
    <name type="synonym">Hymenolepis nana</name>
    <dbReference type="NCBI Taxonomy" id="102285"/>
    <lineage>
        <taxon>Eukaryota</taxon>
        <taxon>Metazoa</taxon>
        <taxon>Spiralia</taxon>
        <taxon>Lophotrochozoa</taxon>
        <taxon>Platyhelminthes</taxon>
        <taxon>Cestoda</taxon>
        <taxon>Eucestoda</taxon>
        <taxon>Cyclophyllidea</taxon>
        <taxon>Hymenolepididae</taxon>
        <taxon>Rodentolepis</taxon>
    </lineage>
</organism>
<comment type="similarity">
    <text evidence="2">Belongs to the TMEM106 family.</text>
</comment>
<evidence type="ECO:0000259" key="7">
    <source>
        <dbReference type="Pfam" id="PF07092"/>
    </source>
</evidence>
<dbReference type="InterPro" id="IPR048511">
    <property type="entry name" value="TMEM106_N"/>
</dbReference>
<evidence type="ECO:0000256" key="1">
    <source>
        <dbReference type="ARBA" id="ARBA00004308"/>
    </source>
</evidence>
<dbReference type="InterPro" id="IPR048509">
    <property type="entry name" value="TMEM106_C"/>
</dbReference>
<keyword evidence="3 6" id="KW-0812">Transmembrane</keyword>
<evidence type="ECO:0000259" key="8">
    <source>
        <dbReference type="Pfam" id="PF21002"/>
    </source>
</evidence>
<reference evidence="11" key="1">
    <citation type="submission" date="2017-02" db="UniProtKB">
        <authorList>
            <consortium name="WormBaseParasite"/>
        </authorList>
    </citation>
    <scope>IDENTIFICATION</scope>
</reference>
<proteinExistence type="inferred from homology"/>
<evidence type="ECO:0000256" key="3">
    <source>
        <dbReference type="ARBA" id="ARBA00022692"/>
    </source>
</evidence>
<name>A0A0R3TSE5_RODNA</name>